<dbReference type="VEuPathDB" id="ToxoDB:CSUI_007077"/>
<proteinExistence type="predicted"/>
<feature type="non-terminal residue" evidence="1">
    <location>
        <position position="58"/>
    </location>
</feature>
<accession>A0A2C6KRM9</accession>
<name>A0A2C6KRM9_9APIC</name>
<feature type="non-terminal residue" evidence="1">
    <location>
        <position position="1"/>
    </location>
</feature>
<evidence type="ECO:0008006" key="3">
    <source>
        <dbReference type="Google" id="ProtNLM"/>
    </source>
</evidence>
<dbReference type="InterPro" id="IPR016197">
    <property type="entry name" value="Chromo-like_dom_sf"/>
</dbReference>
<dbReference type="GeneID" id="94430438"/>
<organism evidence="1 2">
    <name type="scientific">Cystoisospora suis</name>
    <dbReference type="NCBI Taxonomy" id="483139"/>
    <lineage>
        <taxon>Eukaryota</taxon>
        <taxon>Sar</taxon>
        <taxon>Alveolata</taxon>
        <taxon>Apicomplexa</taxon>
        <taxon>Conoidasida</taxon>
        <taxon>Coccidia</taxon>
        <taxon>Eucoccidiorida</taxon>
        <taxon>Eimeriorina</taxon>
        <taxon>Sarcocystidae</taxon>
        <taxon>Cystoisospora</taxon>
    </lineage>
</organism>
<dbReference type="EMBL" id="MIGC01003651">
    <property type="protein sequence ID" value="PHJ19095.1"/>
    <property type="molecule type" value="Genomic_DNA"/>
</dbReference>
<dbReference type="AlphaFoldDB" id="A0A2C6KRM9"/>
<gene>
    <name evidence="1" type="ORF">CSUI_007077</name>
</gene>
<dbReference type="RefSeq" id="XP_067920797.1">
    <property type="nucleotide sequence ID" value="XM_068067227.1"/>
</dbReference>
<evidence type="ECO:0000313" key="1">
    <source>
        <dbReference type="EMBL" id="PHJ19095.1"/>
    </source>
</evidence>
<comment type="caution">
    <text evidence="1">The sequence shown here is derived from an EMBL/GenBank/DDBJ whole genome shotgun (WGS) entry which is preliminary data.</text>
</comment>
<dbReference type="Proteomes" id="UP000221165">
    <property type="component" value="Unassembled WGS sequence"/>
</dbReference>
<sequence length="58" mass="6700">ELSEFRSATSSQLAIQGNEYEVQGIFKHREDPATHVKWFKVLWMDGTSTWEPESNLMG</sequence>
<evidence type="ECO:0000313" key="2">
    <source>
        <dbReference type="Proteomes" id="UP000221165"/>
    </source>
</evidence>
<keyword evidence="2" id="KW-1185">Reference proteome</keyword>
<protein>
    <recommendedName>
        <fullName evidence="3">Chromo domain-containing protein</fullName>
    </recommendedName>
</protein>
<reference evidence="1 2" key="1">
    <citation type="journal article" date="2017" name="Int. J. Parasitol.">
        <title>The genome of the protozoan parasite Cystoisospora suis and a reverse vaccinology approach to identify vaccine candidates.</title>
        <authorList>
            <person name="Palmieri N."/>
            <person name="Shrestha A."/>
            <person name="Ruttkowski B."/>
            <person name="Beck T."/>
            <person name="Vogl C."/>
            <person name="Tomley F."/>
            <person name="Blake D.P."/>
            <person name="Joachim A."/>
        </authorList>
    </citation>
    <scope>NUCLEOTIDE SEQUENCE [LARGE SCALE GENOMIC DNA]</scope>
    <source>
        <strain evidence="1 2">Wien I</strain>
    </source>
</reference>
<dbReference type="Gene3D" id="2.40.50.40">
    <property type="match status" value="1"/>
</dbReference>
<dbReference type="SUPFAM" id="SSF54160">
    <property type="entry name" value="Chromo domain-like"/>
    <property type="match status" value="1"/>
</dbReference>